<dbReference type="GO" id="GO:0052654">
    <property type="term" value="F:L-leucine-2-oxoglutarate transaminase activity"/>
    <property type="evidence" value="ECO:0007669"/>
    <property type="project" value="RHEA"/>
</dbReference>
<accession>A0A2K9NYY1</accession>
<dbReference type="NCBIfam" id="NF009897">
    <property type="entry name" value="PRK13357.1"/>
    <property type="match status" value="1"/>
</dbReference>
<dbReference type="GO" id="GO:0052656">
    <property type="term" value="F:L-isoleucine-2-oxoglutarate transaminase activity"/>
    <property type="evidence" value="ECO:0007669"/>
    <property type="project" value="RHEA"/>
</dbReference>
<dbReference type="GeneID" id="98061492"/>
<evidence type="ECO:0000256" key="14">
    <source>
        <dbReference type="PIRSR" id="PIRSR006468-1"/>
    </source>
</evidence>
<dbReference type="SUPFAM" id="SSF56752">
    <property type="entry name" value="D-aminoacid aminotransferase-like PLP-dependent enzymes"/>
    <property type="match status" value="1"/>
</dbReference>
<dbReference type="InterPro" id="IPR001544">
    <property type="entry name" value="Aminotrans_IV"/>
</dbReference>
<comment type="catalytic activity">
    <reaction evidence="11 17">
        <text>L-valine + 2-oxoglutarate = 3-methyl-2-oxobutanoate + L-glutamate</text>
        <dbReference type="Rhea" id="RHEA:24813"/>
        <dbReference type="ChEBI" id="CHEBI:11851"/>
        <dbReference type="ChEBI" id="CHEBI:16810"/>
        <dbReference type="ChEBI" id="CHEBI:29985"/>
        <dbReference type="ChEBI" id="CHEBI:57762"/>
        <dbReference type="EC" id="2.6.1.42"/>
    </reaction>
</comment>
<comment type="pathway">
    <text evidence="2 18">Amino-acid biosynthesis; L-isoleucine biosynthesis; L-isoleucine from 2-oxobutanoate: step 4/4.</text>
</comment>
<dbReference type="PANTHER" id="PTHR11825">
    <property type="entry name" value="SUBGROUP IIII AMINOTRANSFERASE"/>
    <property type="match status" value="1"/>
</dbReference>
<evidence type="ECO:0000256" key="3">
    <source>
        <dbReference type="ARBA" id="ARBA00004931"/>
    </source>
</evidence>
<dbReference type="GO" id="GO:0009098">
    <property type="term" value="P:L-leucine biosynthetic process"/>
    <property type="evidence" value="ECO:0007669"/>
    <property type="project" value="UniProtKB-UniPathway"/>
</dbReference>
<evidence type="ECO:0000256" key="17">
    <source>
        <dbReference type="RuleBase" id="RU004517"/>
    </source>
</evidence>
<evidence type="ECO:0000256" key="12">
    <source>
        <dbReference type="ARBA" id="ARBA00048798"/>
    </source>
</evidence>
<evidence type="ECO:0000256" key="6">
    <source>
        <dbReference type="ARBA" id="ARBA00022576"/>
    </source>
</evidence>
<evidence type="ECO:0000256" key="10">
    <source>
        <dbReference type="ARBA" id="ARBA00023304"/>
    </source>
</evidence>
<keyword evidence="10 17" id="KW-0100">Branched-chain amino acid biosynthesis</keyword>
<name>A0A2K9NYY1_9FIRM</name>
<keyword evidence="8 17" id="KW-0808">Transferase</keyword>
<dbReference type="Gene3D" id="3.30.470.10">
    <property type="match status" value="1"/>
</dbReference>
<dbReference type="CDD" id="cd01557">
    <property type="entry name" value="BCAT_beta_family"/>
    <property type="match status" value="1"/>
</dbReference>
<organism evidence="19 20">
    <name type="scientific">Monoglobus pectinilyticus</name>
    <dbReference type="NCBI Taxonomy" id="1981510"/>
    <lineage>
        <taxon>Bacteria</taxon>
        <taxon>Bacillati</taxon>
        <taxon>Bacillota</taxon>
        <taxon>Clostridia</taxon>
        <taxon>Monoglobales</taxon>
        <taxon>Monoglobaceae</taxon>
        <taxon>Monoglobus</taxon>
    </lineage>
</organism>
<keyword evidence="20" id="KW-1185">Reference proteome</keyword>
<dbReference type="InterPro" id="IPR033939">
    <property type="entry name" value="BCAT_family"/>
</dbReference>
<dbReference type="Proteomes" id="UP000235589">
    <property type="component" value="Chromosome"/>
</dbReference>
<dbReference type="InterPro" id="IPR043131">
    <property type="entry name" value="BCAT-like_N"/>
</dbReference>
<dbReference type="Gene3D" id="3.20.10.10">
    <property type="entry name" value="D-amino Acid Aminotransferase, subunit A, domain 2"/>
    <property type="match status" value="1"/>
</dbReference>
<comment type="pathway">
    <text evidence="4 18">Amino-acid biosynthesis; L-leucine biosynthesis; L-leucine from 3-methyl-2-oxobutanoate: step 4/4.</text>
</comment>
<dbReference type="GO" id="GO:0009097">
    <property type="term" value="P:isoleucine biosynthetic process"/>
    <property type="evidence" value="ECO:0007669"/>
    <property type="project" value="UniProtKB-UniPathway"/>
</dbReference>
<comment type="cofactor">
    <cofactor evidence="1 16">
        <name>pyridoxal 5'-phosphate</name>
        <dbReference type="ChEBI" id="CHEBI:597326"/>
    </cofactor>
</comment>
<reference evidence="19 20" key="1">
    <citation type="submission" date="2017-04" db="EMBL/GenBank/DDBJ databases">
        <title>Monoglobus pectinilyticus 14 draft genome.</title>
        <authorList>
            <person name="Kim C."/>
            <person name="Rosendale D.I."/>
            <person name="Kelly W.J."/>
            <person name="Tannock G.W."/>
            <person name="Patchett M.L."/>
            <person name="Jordens J.Z."/>
        </authorList>
    </citation>
    <scope>NUCLEOTIDE SEQUENCE [LARGE SCALE GENOMIC DNA]</scope>
    <source>
        <strain evidence="19 20">14</strain>
    </source>
</reference>
<evidence type="ECO:0000256" key="5">
    <source>
        <dbReference type="ARBA" id="ARBA00009320"/>
    </source>
</evidence>
<comment type="similarity">
    <text evidence="5 15">Belongs to the class-IV pyridoxal-phosphate-dependent aminotransferase family.</text>
</comment>
<evidence type="ECO:0000313" key="20">
    <source>
        <dbReference type="Proteomes" id="UP000235589"/>
    </source>
</evidence>
<dbReference type="InterPro" id="IPR043132">
    <property type="entry name" value="BCAT-like_C"/>
</dbReference>
<dbReference type="InterPro" id="IPR018300">
    <property type="entry name" value="Aminotrans_IV_CS"/>
</dbReference>
<dbReference type="InterPro" id="IPR005786">
    <property type="entry name" value="B_amino_transII"/>
</dbReference>
<evidence type="ECO:0000256" key="16">
    <source>
        <dbReference type="RuleBase" id="RU004516"/>
    </source>
</evidence>
<keyword evidence="6 17" id="KW-0032">Aminotransferase</keyword>
<evidence type="ECO:0000256" key="13">
    <source>
        <dbReference type="ARBA" id="ARBA00049229"/>
    </source>
</evidence>
<dbReference type="PANTHER" id="PTHR11825:SF44">
    <property type="entry name" value="BRANCHED-CHAIN-AMINO-ACID AMINOTRANSFERASE"/>
    <property type="match status" value="1"/>
</dbReference>
<dbReference type="AlphaFoldDB" id="A0A2K9NYY1"/>
<dbReference type="EMBL" id="CP020991">
    <property type="protein sequence ID" value="AUO18244.1"/>
    <property type="molecule type" value="Genomic_DNA"/>
</dbReference>
<feature type="modified residue" description="N6-(pyridoxal phosphate)lysine" evidence="14">
    <location>
        <position position="194"/>
    </location>
</feature>
<dbReference type="KEGG" id="mpec:B9O19_00059"/>
<dbReference type="UniPathway" id="UPA00049">
    <property type="reaction ID" value="UER00062"/>
</dbReference>
<dbReference type="NCBIfam" id="TIGR01123">
    <property type="entry name" value="ilvE_II"/>
    <property type="match status" value="1"/>
</dbReference>
<dbReference type="EC" id="2.6.1.42" evidence="17"/>
<dbReference type="RefSeq" id="WP_169925259.1">
    <property type="nucleotide sequence ID" value="NZ_CP020991.1"/>
</dbReference>
<evidence type="ECO:0000256" key="15">
    <source>
        <dbReference type="RuleBase" id="RU004106"/>
    </source>
</evidence>
<dbReference type="PIRSF" id="PIRSF006468">
    <property type="entry name" value="BCAT1"/>
    <property type="match status" value="1"/>
</dbReference>
<dbReference type="InterPro" id="IPR036038">
    <property type="entry name" value="Aminotransferase-like"/>
</dbReference>
<evidence type="ECO:0000256" key="18">
    <source>
        <dbReference type="RuleBase" id="RU004519"/>
    </source>
</evidence>
<dbReference type="PROSITE" id="PS00770">
    <property type="entry name" value="AA_TRANSFER_CLASS_4"/>
    <property type="match status" value="1"/>
</dbReference>
<dbReference type="UniPathway" id="UPA00047">
    <property type="reaction ID" value="UER00058"/>
</dbReference>
<keyword evidence="7 17" id="KW-0028">Amino-acid biosynthesis</keyword>
<evidence type="ECO:0000256" key="8">
    <source>
        <dbReference type="ARBA" id="ARBA00022679"/>
    </source>
</evidence>
<comment type="pathway">
    <text evidence="3 18">Amino-acid biosynthesis; L-valine biosynthesis; L-valine from pyruvate: step 4/4.</text>
</comment>
<protein>
    <recommendedName>
        <fullName evidence="17">Branched-chain-amino-acid aminotransferase</fullName>
        <ecNumber evidence="17">2.6.1.42</ecNumber>
    </recommendedName>
</protein>
<evidence type="ECO:0000256" key="1">
    <source>
        <dbReference type="ARBA" id="ARBA00001933"/>
    </source>
</evidence>
<sequence length="354" mass="39662">MEITINKTQNPKAKPDMSNLPFGKYFSDHMFIMDYDEGKGWHDPRIVPYGPIELDPSAMVFHYAQEVFEGLKAYKSSDGHVRLFRPDKNFARLNVSNERLAIPQIDEALCLEGLKKLVELDKEWIPEQEGTSLYIRPFIIATDPFLGVKPSESYKFMIICSPSGLYYPEGLAPVKIYVEDSYVRAVRGGTGFTKTGGNYAGSIRAQVVAHEKGYSQVLWLDGVEQKYIEEVGSMNIFFKINGEVVTPALNGSILSGITRMSTIELLKSWGVPVSERKISIQEVSDAYDNGTLEECFGTGTAAIISPVGELSWDDKVMLINDNKIGEITQRIFDTITNIQTGKEEDKMGWVLKVD</sequence>
<dbReference type="GO" id="GO:0009099">
    <property type="term" value="P:L-valine biosynthetic process"/>
    <property type="evidence" value="ECO:0007669"/>
    <property type="project" value="UniProtKB-UniPathway"/>
</dbReference>
<evidence type="ECO:0000256" key="9">
    <source>
        <dbReference type="ARBA" id="ARBA00022898"/>
    </source>
</evidence>
<proteinExistence type="inferred from homology"/>
<evidence type="ECO:0000256" key="2">
    <source>
        <dbReference type="ARBA" id="ARBA00004824"/>
    </source>
</evidence>
<gene>
    <name evidence="19" type="ORF">B9O19_00059</name>
</gene>
<evidence type="ECO:0000256" key="11">
    <source>
        <dbReference type="ARBA" id="ARBA00048212"/>
    </source>
</evidence>
<dbReference type="GO" id="GO:0052655">
    <property type="term" value="F:L-valine-2-oxoglutarate transaminase activity"/>
    <property type="evidence" value="ECO:0007669"/>
    <property type="project" value="RHEA"/>
</dbReference>
<comment type="catalytic activity">
    <reaction evidence="13 17">
        <text>L-leucine + 2-oxoglutarate = 4-methyl-2-oxopentanoate + L-glutamate</text>
        <dbReference type="Rhea" id="RHEA:18321"/>
        <dbReference type="ChEBI" id="CHEBI:16810"/>
        <dbReference type="ChEBI" id="CHEBI:17865"/>
        <dbReference type="ChEBI" id="CHEBI:29985"/>
        <dbReference type="ChEBI" id="CHEBI:57427"/>
        <dbReference type="EC" id="2.6.1.42"/>
    </reaction>
</comment>
<evidence type="ECO:0000256" key="4">
    <source>
        <dbReference type="ARBA" id="ARBA00005072"/>
    </source>
</evidence>
<dbReference type="Pfam" id="PF01063">
    <property type="entry name" value="Aminotran_4"/>
    <property type="match status" value="1"/>
</dbReference>
<comment type="catalytic activity">
    <reaction evidence="12 17">
        <text>L-isoleucine + 2-oxoglutarate = (S)-3-methyl-2-oxopentanoate + L-glutamate</text>
        <dbReference type="Rhea" id="RHEA:24801"/>
        <dbReference type="ChEBI" id="CHEBI:16810"/>
        <dbReference type="ChEBI" id="CHEBI:29985"/>
        <dbReference type="ChEBI" id="CHEBI:35146"/>
        <dbReference type="ChEBI" id="CHEBI:58045"/>
        <dbReference type="EC" id="2.6.1.42"/>
    </reaction>
</comment>
<keyword evidence="9 16" id="KW-0663">Pyridoxal phosphate</keyword>
<evidence type="ECO:0000313" key="19">
    <source>
        <dbReference type="EMBL" id="AUO18244.1"/>
    </source>
</evidence>
<dbReference type="UniPathway" id="UPA00048">
    <property type="reaction ID" value="UER00073"/>
</dbReference>
<evidence type="ECO:0000256" key="7">
    <source>
        <dbReference type="ARBA" id="ARBA00022605"/>
    </source>
</evidence>